<dbReference type="EMBL" id="CM042048">
    <property type="protein sequence ID" value="KAI3757165.1"/>
    <property type="molecule type" value="Genomic_DNA"/>
</dbReference>
<evidence type="ECO:0000313" key="1">
    <source>
        <dbReference type="EMBL" id="KAI3757165.1"/>
    </source>
</evidence>
<proteinExistence type="predicted"/>
<sequence length="1118" mass="125583">MAKSGVSGYQEKSSQVNDEASKEELIVKEIEYGTASNGSASKWKNVALVEEQNRAGEPIGIRDKKYMLSNNSEETVLDLYSRKFSSSNGSVDLYQNDASTRTDDVKEYEVSSQSKIHPTEVADIDRVTVKVGVEPDPSAGRKQSLFGSTFKASLVPKQQSMDKVMESKEFNRQHQVTGAVSRDDFMDNPWSRNDELKYSSSELWKDCSVKTVFPFPKGDASTSYDTNYGVGEKDGIRRPDNNIRATIKEQVDEVGRALYFATTQGNNEAKAFGGLGFPVISQKQKEELPRLPPVKLKSDDKPSSITWEEKYQRDGPGSNTIIADSTYLIGSFLDVPIGQELSSSGAKRLAGGNWFSVSQGIAEDTSDLVSGFATIGDGLSESVDYPNEYWDSDEYDDDDDVGYMRQPIEDETWFLAHEIDYPSDNEKRTGHGNSQDPQERGPEKNEDDDQSFAEDDSYLSGDQYFQSKNVDPDIHSDGVIVLSTADMYSQDDHDMVAQYDGQLMDEEELKLMRAEPVWKGFVTQTNELIMLGEGQVLDKAGRPLLDDLCIDEDQHGSVRSIGVGINSDVADFGSEVRESLVGGSSEGELEYFRDNDVSMAPHDPEKKYIDRAMREKTRKATSDHDKPRSSGILTKDVSGSGFSFPPPRDGQSITNKAFWINKENAIASEETANQLHTLTGNDDLLPPWRRKSSSSSPVKSSRDEDDADAVGSANSSPSSLSNYGYAERARLSKEEDQKVAGSREEDPGASLEDEEAAAVQEQVKQIKAQEEEYETFNLKIVHRKNRTGFEEDKNFHVVLNSVIAGRYHVTEYLGSAAFSKAIQAHDLHTGMDVCVKIIKNNKDFFDQSLDEIKLLKFINKHDPGDKYHLLRLYDYFYYREHLLIVCELLKANLYEFHKFNRESGGEVYFTMPRLQSITIQCLEALQFLHGLGLIHCDLKPENILVKSYSRCEVKVIDLGSSCFESDHLCSYVQSRSYRAPEVILGLSYDKKIDIWSLGCILAELCTGNVLFQNDSPATLLARVIGIISPIDQDMLAKGRDTYKYFSKNHMLYERNQDTNRLEYLIPKKTSLRHRLPMGDQGFIDFVSHLLEINPKKRPSATEALKHPWLSYPYEPISS</sequence>
<reference evidence="2" key="1">
    <citation type="journal article" date="2022" name="Mol. Ecol. Resour.">
        <title>The genomes of chicory, endive, great burdock and yacon provide insights into Asteraceae palaeo-polyploidization history and plant inulin production.</title>
        <authorList>
            <person name="Fan W."/>
            <person name="Wang S."/>
            <person name="Wang H."/>
            <person name="Wang A."/>
            <person name="Jiang F."/>
            <person name="Liu H."/>
            <person name="Zhao H."/>
            <person name="Xu D."/>
            <person name="Zhang Y."/>
        </authorList>
    </citation>
    <scope>NUCLEOTIDE SEQUENCE [LARGE SCALE GENOMIC DNA]</scope>
    <source>
        <strain evidence="2">cv. Niubang</strain>
    </source>
</reference>
<comment type="caution">
    <text evidence="1">The sequence shown here is derived from an EMBL/GenBank/DDBJ whole genome shotgun (WGS) entry which is preliminary data.</text>
</comment>
<evidence type="ECO:0000313" key="2">
    <source>
        <dbReference type="Proteomes" id="UP001055879"/>
    </source>
</evidence>
<keyword evidence="2" id="KW-1185">Reference proteome</keyword>
<name>A0ACB9EEP5_ARCLA</name>
<protein>
    <submittedName>
        <fullName evidence="1">Uncharacterized protein</fullName>
    </submittedName>
</protein>
<gene>
    <name evidence="1" type="ORF">L6452_04699</name>
</gene>
<organism evidence="1 2">
    <name type="scientific">Arctium lappa</name>
    <name type="common">Greater burdock</name>
    <name type="synonym">Lappa major</name>
    <dbReference type="NCBI Taxonomy" id="4217"/>
    <lineage>
        <taxon>Eukaryota</taxon>
        <taxon>Viridiplantae</taxon>
        <taxon>Streptophyta</taxon>
        <taxon>Embryophyta</taxon>
        <taxon>Tracheophyta</taxon>
        <taxon>Spermatophyta</taxon>
        <taxon>Magnoliopsida</taxon>
        <taxon>eudicotyledons</taxon>
        <taxon>Gunneridae</taxon>
        <taxon>Pentapetalae</taxon>
        <taxon>asterids</taxon>
        <taxon>campanulids</taxon>
        <taxon>Asterales</taxon>
        <taxon>Asteraceae</taxon>
        <taxon>Carduoideae</taxon>
        <taxon>Cardueae</taxon>
        <taxon>Arctiinae</taxon>
        <taxon>Arctium</taxon>
    </lineage>
</organism>
<reference evidence="1 2" key="2">
    <citation type="journal article" date="2022" name="Mol. Ecol. Resour.">
        <title>The genomes of chicory, endive, great burdock and yacon provide insights into Asteraceae paleo-polyploidization history and plant inulin production.</title>
        <authorList>
            <person name="Fan W."/>
            <person name="Wang S."/>
            <person name="Wang H."/>
            <person name="Wang A."/>
            <person name="Jiang F."/>
            <person name="Liu H."/>
            <person name="Zhao H."/>
            <person name="Xu D."/>
            <person name="Zhang Y."/>
        </authorList>
    </citation>
    <scope>NUCLEOTIDE SEQUENCE [LARGE SCALE GENOMIC DNA]</scope>
    <source>
        <strain evidence="2">cv. Niubang</strain>
    </source>
</reference>
<accession>A0ACB9EEP5</accession>
<dbReference type="Proteomes" id="UP001055879">
    <property type="component" value="Linkage Group LG02"/>
</dbReference>